<evidence type="ECO:0000256" key="1">
    <source>
        <dbReference type="SAM" id="Phobius"/>
    </source>
</evidence>
<organism evidence="2 3">
    <name type="scientific">Mya arenaria</name>
    <name type="common">Soft-shell clam</name>
    <dbReference type="NCBI Taxonomy" id="6604"/>
    <lineage>
        <taxon>Eukaryota</taxon>
        <taxon>Metazoa</taxon>
        <taxon>Spiralia</taxon>
        <taxon>Lophotrochozoa</taxon>
        <taxon>Mollusca</taxon>
        <taxon>Bivalvia</taxon>
        <taxon>Autobranchia</taxon>
        <taxon>Heteroconchia</taxon>
        <taxon>Euheterodonta</taxon>
        <taxon>Imparidentia</taxon>
        <taxon>Neoheterodontei</taxon>
        <taxon>Myida</taxon>
        <taxon>Myoidea</taxon>
        <taxon>Myidae</taxon>
        <taxon>Mya</taxon>
    </lineage>
</organism>
<gene>
    <name evidence="2" type="ORF">MAR_019912</name>
</gene>
<name>A0ABY7E3C7_MYAAR</name>
<sequence length="452" mass="51445">NVECKCFDPSGVASESKCTSTCKTADDYKCGKEGQDYFSIYTVQNATKCSMYCNCSSKRCLRLSTSNSYYEYERNSSGYWKKASSSADAGEKCFADGKFPGIFRHNESSRISTTSQFWTGIIRMNSMIRSGETFHTNGPKRYAYVQFDGNRLEVKFDNGRSVRRKSLCETPNFVTTTATATVHSTLTSKIPETAEKTRTNTKADQRVPVAEISASVSALVVVGICIVISVILRKRGWLRCIDDSKKKNKKSPVEYTNTDYSESQTLDNLKTYPSYSMTEEMPTKNKTSGKGRMMYDYVDVNKLADTKHNPQNMLHTANLHNNMNQGRAVYGHLNHFGIQGHDISQPIHDFDSTTATISENQDDTYNHLNERPNHKRSTDNVYGVQNKGELEQIYNQLNERPERHHIMENIYGLQDKHETENEYDTKVETQVSCQDRSEKTTGVNYDKVNKNW</sequence>
<evidence type="ECO:0000313" key="2">
    <source>
        <dbReference type="EMBL" id="WAR04543.1"/>
    </source>
</evidence>
<dbReference type="EMBL" id="CP111016">
    <property type="protein sequence ID" value="WAR04543.1"/>
    <property type="molecule type" value="Genomic_DNA"/>
</dbReference>
<proteinExistence type="predicted"/>
<keyword evidence="1" id="KW-1133">Transmembrane helix</keyword>
<protein>
    <submittedName>
        <fullName evidence="2">Uncharacterized protein</fullName>
    </submittedName>
</protein>
<evidence type="ECO:0000313" key="3">
    <source>
        <dbReference type="Proteomes" id="UP001164746"/>
    </source>
</evidence>
<dbReference type="Proteomes" id="UP001164746">
    <property type="component" value="Chromosome 5"/>
</dbReference>
<feature type="transmembrane region" description="Helical" evidence="1">
    <location>
        <begin position="212"/>
        <end position="232"/>
    </location>
</feature>
<keyword evidence="1" id="KW-0812">Transmembrane</keyword>
<feature type="non-terminal residue" evidence="2">
    <location>
        <position position="1"/>
    </location>
</feature>
<reference evidence="2" key="1">
    <citation type="submission" date="2022-11" db="EMBL/GenBank/DDBJ databases">
        <title>Centuries of genome instability and evolution in soft-shell clam transmissible cancer (bioRxiv).</title>
        <authorList>
            <person name="Hart S.F.M."/>
            <person name="Yonemitsu M.A."/>
            <person name="Giersch R.M."/>
            <person name="Beal B.F."/>
            <person name="Arriagada G."/>
            <person name="Davis B.W."/>
            <person name="Ostrander E.A."/>
            <person name="Goff S.P."/>
            <person name="Metzger M.J."/>
        </authorList>
    </citation>
    <scope>NUCLEOTIDE SEQUENCE</scope>
    <source>
        <strain evidence="2">MELC-2E11</strain>
        <tissue evidence="2">Siphon/mantle</tissue>
    </source>
</reference>
<keyword evidence="3" id="KW-1185">Reference proteome</keyword>
<accession>A0ABY7E3C7</accession>
<keyword evidence="1" id="KW-0472">Membrane</keyword>